<dbReference type="RefSeq" id="WP_196291336.1">
    <property type="nucleotide sequence ID" value="NZ_JADQDM010000001.1"/>
</dbReference>
<evidence type="ECO:0000256" key="1">
    <source>
        <dbReference type="SAM" id="MobiDB-lite"/>
    </source>
</evidence>
<evidence type="ECO:0000256" key="2">
    <source>
        <dbReference type="SAM" id="SignalP"/>
    </source>
</evidence>
<keyword evidence="4" id="KW-1185">Reference proteome</keyword>
<feature type="signal peptide" evidence="2">
    <location>
        <begin position="1"/>
        <end position="23"/>
    </location>
</feature>
<feature type="chain" id="PRO_5046856544" description="DUF4148 domain-containing protein" evidence="2">
    <location>
        <begin position="24"/>
        <end position="110"/>
    </location>
</feature>
<evidence type="ECO:0000313" key="3">
    <source>
        <dbReference type="EMBL" id="MBF9219875.1"/>
    </source>
</evidence>
<name>A0ABS0HYW2_9BACT</name>
<feature type="region of interest" description="Disordered" evidence="1">
    <location>
        <begin position="21"/>
        <end position="40"/>
    </location>
</feature>
<comment type="caution">
    <text evidence="3">The sequence shown here is derived from an EMBL/GenBank/DDBJ whole genome shotgun (WGS) entry which is preliminary data.</text>
</comment>
<feature type="region of interest" description="Disordered" evidence="1">
    <location>
        <begin position="65"/>
        <end position="110"/>
    </location>
</feature>
<reference evidence="3 4" key="1">
    <citation type="submission" date="2020-11" db="EMBL/GenBank/DDBJ databases">
        <authorList>
            <person name="Kim M.K."/>
        </authorList>
    </citation>
    <scope>NUCLEOTIDE SEQUENCE [LARGE SCALE GENOMIC DNA]</scope>
    <source>
        <strain evidence="3 4">BT662</strain>
    </source>
</reference>
<dbReference type="EMBL" id="JADQDM010000001">
    <property type="protein sequence ID" value="MBF9219875.1"/>
    <property type="molecule type" value="Genomic_DNA"/>
</dbReference>
<organism evidence="3 4">
    <name type="scientific">Hymenobacter ruricola</name>
    <dbReference type="NCBI Taxonomy" id="2791023"/>
    <lineage>
        <taxon>Bacteria</taxon>
        <taxon>Pseudomonadati</taxon>
        <taxon>Bacteroidota</taxon>
        <taxon>Cytophagia</taxon>
        <taxon>Cytophagales</taxon>
        <taxon>Hymenobacteraceae</taxon>
        <taxon>Hymenobacter</taxon>
    </lineage>
</organism>
<keyword evidence="2" id="KW-0732">Signal</keyword>
<evidence type="ECO:0008006" key="5">
    <source>
        <dbReference type="Google" id="ProtNLM"/>
    </source>
</evidence>
<gene>
    <name evidence="3" type="ORF">I2H31_02060</name>
</gene>
<sequence>MKKALFSLATALGLLAVSHTASAQTATPNLNERQRNQRARIHNGVANGDLTRAEADRLKAREAAIKEQKQTAKADGVVTRDERQDIRHDENKASRAIHRQRHDAQVRPNK</sequence>
<dbReference type="Proteomes" id="UP000618931">
    <property type="component" value="Unassembled WGS sequence"/>
</dbReference>
<feature type="compositionally biased region" description="Polar residues" evidence="1">
    <location>
        <begin position="21"/>
        <end position="31"/>
    </location>
</feature>
<accession>A0ABS0HYW2</accession>
<protein>
    <recommendedName>
        <fullName evidence="5">DUF4148 domain-containing protein</fullName>
    </recommendedName>
</protein>
<proteinExistence type="predicted"/>
<feature type="compositionally biased region" description="Basic and acidic residues" evidence="1">
    <location>
        <begin position="65"/>
        <end position="93"/>
    </location>
</feature>
<evidence type="ECO:0000313" key="4">
    <source>
        <dbReference type="Proteomes" id="UP000618931"/>
    </source>
</evidence>